<dbReference type="PANTHER" id="PTHR35332:SF2">
    <property type="entry name" value="REGULATION OF ENOLASE PROTEIN 1"/>
    <property type="match status" value="1"/>
</dbReference>
<organism evidence="1 2">
    <name type="scientific">Mastigocoleus testarum BC008</name>
    <dbReference type="NCBI Taxonomy" id="371196"/>
    <lineage>
        <taxon>Bacteria</taxon>
        <taxon>Bacillati</taxon>
        <taxon>Cyanobacteriota</taxon>
        <taxon>Cyanophyceae</taxon>
        <taxon>Nostocales</taxon>
        <taxon>Hapalosiphonaceae</taxon>
        <taxon>Mastigocoleus</taxon>
    </lineage>
</organism>
<dbReference type="OrthoDB" id="9814707at2"/>
<dbReference type="InterPro" id="IPR009784">
    <property type="entry name" value="DUF1349"/>
</dbReference>
<evidence type="ECO:0008006" key="3">
    <source>
        <dbReference type="Google" id="ProtNLM"/>
    </source>
</evidence>
<keyword evidence="2" id="KW-1185">Reference proteome</keyword>
<proteinExistence type="predicted"/>
<protein>
    <recommendedName>
        <fullName evidence="3">Regulation of enolase 1</fullName>
    </recommendedName>
</protein>
<gene>
    <name evidence="1" type="ORF">BC008_38525</name>
</gene>
<dbReference type="Gene3D" id="2.60.120.200">
    <property type="match status" value="1"/>
</dbReference>
<dbReference type="InterPro" id="IPR015987">
    <property type="entry name" value="UCP022704"/>
</dbReference>
<accession>A0A0V7ZDT8</accession>
<dbReference type="AlphaFoldDB" id="A0A0V7ZDT8"/>
<dbReference type="InterPro" id="IPR013320">
    <property type="entry name" value="ConA-like_dom_sf"/>
</dbReference>
<name>A0A0V7ZDT8_9CYAN</name>
<evidence type="ECO:0000313" key="1">
    <source>
        <dbReference type="EMBL" id="KST62724.1"/>
    </source>
</evidence>
<dbReference type="EMBL" id="LMTZ01000151">
    <property type="protein sequence ID" value="KST62724.1"/>
    <property type="molecule type" value="Genomic_DNA"/>
</dbReference>
<dbReference type="Proteomes" id="UP000053372">
    <property type="component" value="Unassembled WGS sequence"/>
</dbReference>
<dbReference type="PIRSF" id="PIRSF022704">
    <property type="entry name" value="UCP022704"/>
    <property type="match status" value="1"/>
</dbReference>
<dbReference type="RefSeq" id="WP_027844235.1">
    <property type="nucleotide sequence ID" value="NZ_LMTZ01000151.1"/>
</dbReference>
<reference evidence="1 2" key="1">
    <citation type="journal article" date="2015" name="Genome Announc.">
        <title>Draft Genome of the Euendolithic (true boring) Cyanobacterium Mastigocoleus testarum strain BC008.</title>
        <authorList>
            <person name="Guida B.S."/>
            <person name="Garcia-Pichel F."/>
        </authorList>
    </citation>
    <scope>NUCLEOTIDE SEQUENCE [LARGE SCALE GENOMIC DNA]</scope>
    <source>
        <strain evidence="1 2">BC008</strain>
    </source>
</reference>
<dbReference type="Pfam" id="PF07081">
    <property type="entry name" value="DUF1349"/>
    <property type="match status" value="1"/>
</dbReference>
<dbReference type="PANTHER" id="PTHR35332">
    <property type="entry name" value="REGULATION OF ENOLASE PROTEIN 1"/>
    <property type="match status" value="1"/>
</dbReference>
<dbReference type="SUPFAM" id="SSF49899">
    <property type="entry name" value="Concanavalin A-like lectins/glucanases"/>
    <property type="match status" value="1"/>
</dbReference>
<sequence length="211" mass="24405">MDIDFSTATWLNKPKLFEITHSSVEITTEPNTDFWQRTYYGFRNDNAPALLLESQINFSFTAKASFQYCTKFDQCGLIIYLDRNNWFKASIEYENENISRLGGVVTNRGYSDWATTDIPNTTTMWYRLHRRGADFLIESSPDGVDFKQVRIFHLHCLGETSIEMGKLNPPELAEQSIKFGLYACSPLNSSFKAKFDSFKLNNCLWKAHETQ</sequence>
<comment type="caution">
    <text evidence="1">The sequence shown here is derived from an EMBL/GenBank/DDBJ whole genome shotgun (WGS) entry which is preliminary data.</text>
</comment>
<evidence type="ECO:0000313" key="2">
    <source>
        <dbReference type="Proteomes" id="UP000053372"/>
    </source>
</evidence>